<dbReference type="PANTHER" id="PTHR47327:SF22">
    <property type="entry name" value="APPLE DOMAIN-CONTAINING PROTEIN"/>
    <property type="match status" value="1"/>
</dbReference>
<accession>A0A0N4XTQ9</accession>
<reference evidence="2" key="1">
    <citation type="submission" date="2017-02" db="UniProtKB">
        <authorList>
            <consortium name="WormBaseParasite"/>
        </authorList>
    </citation>
    <scope>IDENTIFICATION</scope>
</reference>
<dbReference type="GO" id="GO:0009653">
    <property type="term" value="P:anatomical structure morphogenesis"/>
    <property type="evidence" value="ECO:0007669"/>
    <property type="project" value="TreeGrafter"/>
</dbReference>
<evidence type="ECO:0000259" key="1">
    <source>
        <dbReference type="PROSITE" id="PS50948"/>
    </source>
</evidence>
<dbReference type="OMA" id="HVTAGEC"/>
<dbReference type="AlphaFoldDB" id="A0A0N4XTQ9"/>
<evidence type="ECO:0000313" key="2">
    <source>
        <dbReference type="WBParaSite" id="NBR_0000601301-mRNA-1"/>
    </source>
</evidence>
<proteinExistence type="predicted"/>
<feature type="domain" description="Apple" evidence="1">
    <location>
        <begin position="289"/>
        <end position="368"/>
    </location>
</feature>
<protein>
    <submittedName>
        <fullName evidence="2">Apple domain-containing protein</fullName>
    </submittedName>
</protein>
<dbReference type="PROSITE" id="PS50948">
    <property type="entry name" value="PAN"/>
    <property type="match status" value="1"/>
</dbReference>
<name>A0A0N4XTQ9_NIPBR</name>
<organism evidence="2">
    <name type="scientific">Nippostrongylus brasiliensis</name>
    <name type="common">Rat hookworm</name>
    <dbReference type="NCBI Taxonomy" id="27835"/>
    <lineage>
        <taxon>Eukaryota</taxon>
        <taxon>Metazoa</taxon>
        <taxon>Ecdysozoa</taxon>
        <taxon>Nematoda</taxon>
        <taxon>Chromadorea</taxon>
        <taxon>Rhabditida</taxon>
        <taxon>Rhabditina</taxon>
        <taxon>Rhabditomorpha</taxon>
        <taxon>Strongyloidea</taxon>
        <taxon>Heligmosomidae</taxon>
        <taxon>Nippostrongylus</taxon>
    </lineage>
</organism>
<dbReference type="WBParaSite" id="NBR_0000601301-mRNA-1">
    <property type="protein sequence ID" value="NBR_0000601301-mRNA-1"/>
    <property type="gene ID" value="NBR_0000601301"/>
</dbReference>
<dbReference type="InterPro" id="IPR003609">
    <property type="entry name" value="Pan_app"/>
</dbReference>
<dbReference type="SUPFAM" id="SSF57414">
    <property type="entry name" value="Hairpin loop containing domain-like"/>
    <property type="match status" value="2"/>
</dbReference>
<sequence length="423" mass="47034">LSLSAAKCFSFKPNHGVSNSQSIAELFRITVGDCLNYCILNAAKNGDGCSSVVYHKSHSTCQIYGHNGNFNGQSNILLHNVLILYLNARSEVVEADEHDFYERTSWVGVCQDKVVPKHGYKQRPRQYAAMSKVTQESIDISSYRNSANHLMNKENTTTIPSTSPVPSDTQSYSEELAEEHFDSTTPTISFFNPTHNSDCQKKEKVSYFVFFGHRMASKMLVSRLKGIDQSSCNANGEPIACYSANYEPAEENCLLYGKRSNTRRTTAPLAADANYIFAEKFCVETKKDCSAETPYIVYPAKQMHKKIITSYPGMNSVVACVAACIDNRKCKAVTYKIGLCILHAVSPASDSSLFVEGNEQTMVIENGCQLTTETLPSLLSNKIASHESPWEEWSLCQFAAGGQKVRVRQRECNDCEDLQIEPC</sequence>
<dbReference type="PANTHER" id="PTHR47327">
    <property type="entry name" value="FI18240P1-RELATED"/>
    <property type="match status" value="1"/>
</dbReference>
<dbReference type="Pfam" id="PF00024">
    <property type="entry name" value="PAN_1"/>
    <property type="match status" value="2"/>
</dbReference>
<dbReference type="SMART" id="SM00473">
    <property type="entry name" value="PAN_AP"/>
    <property type="match status" value="2"/>
</dbReference>
<dbReference type="InterPro" id="IPR052774">
    <property type="entry name" value="Celegans_DevNeuronal_Protein"/>
</dbReference>